<sequence length="401" mass="47242">MALTENEKKPDKKDKPPTKVIIRRLPPTITKDEFINQVSPIPDYNYLYHVKGDMSLGENAFSRAYINFVCPEDVYSFKEKFDNYVFVDNKGHEYTAVVEFAPFQKTPKKRGKSRIDPKSGTIETDTYYLEFVANLNKPVEPNAKPEYSLQLNEKSEDKNKETSTPLLEFIKNKRAQKLVRREEIRDRRKREFEKRKEQKFEGKYYDERSPAKGYGKKVNSIKSPKRDSKSEPFEEKLLEKQNPKEKKPEEKKEKKEIKLRFPKKDVEHSFKLKSHEEPKNTEKPYQKKVKKYSEKREERKMEVQQKKLEQQNKSPLTDKKQTEEKPTTKCSSISPSAETINKKESEEKCDSGASGSSKRIRNKDRPTIPLYRPGMLTKRKQAEPEEHTKTDSKEEVKETNQ</sequence>
<dbReference type="Gene3D" id="3.30.70.330">
    <property type="match status" value="1"/>
</dbReference>
<dbReference type="EMBL" id="JBDJPC010000006">
    <property type="protein sequence ID" value="KAL1497311.1"/>
    <property type="molecule type" value="Genomic_DNA"/>
</dbReference>
<evidence type="ECO:0000256" key="5">
    <source>
        <dbReference type="SAM" id="MobiDB-lite"/>
    </source>
</evidence>
<gene>
    <name evidence="7" type="ORF">ABEB36_008295</name>
</gene>
<evidence type="ECO:0000256" key="2">
    <source>
        <dbReference type="ARBA" id="ARBA00005991"/>
    </source>
</evidence>
<dbReference type="Pfam" id="PF03467">
    <property type="entry name" value="Smg4_UPF3"/>
    <property type="match status" value="1"/>
</dbReference>
<feature type="compositionally biased region" description="Basic and acidic residues" evidence="5">
    <location>
        <begin position="340"/>
        <end position="350"/>
    </location>
</feature>
<evidence type="ECO:0000256" key="1">
    <source>
        <dbReference type="ARBA" id="ARBA00004123"/>
    </source>
</evidence>
<feature type="compositionally biased region" description="Basic and acidic residues" evidence="5">
    <location>
        <begin position="224"/>
        <end position="327"/>
    </location>
</feature>
<name>A0ABD1ELH4_HYPHA</name>
<feature type="compositionally biased region" description="Basic and acidic residues" evidence="5">
    <location>
        <begin position="380"/>
        <end position="401"/>
    </location>
</feature>
<dbReference type="InterPro" id="IPR039722">
    <property type="entry name" value="Upf3"/>
</dbReference>
<keyword evidence="8" id="KW-1185">Reference proteome</keyword>
<dbReference type="PANTHER" id="PTHR13112">
    <property type="entry name" value="UPF3 REGULATOR OF NONSENSE TRANSCRIPTS-LIKE PROTEIN"/>
    <property type="match status" value="1"/>
</dbReference>
<dbReference type="InterPro" id="IPR012677">
    <property type="entry name" value="Nucleotide-bd_a/b_plait_sf"/>
</dbReference>
<evidence type="ECO:0000313" key="8">
    <source>
        <dbReference type="Proteomes" id="UP001566132"/>
    </source>
</evidence>
<comment type="similarity">
    <text evidence="2">Belongs to the RENT3 family.</text>
</comment>
<protein>
    <recommendedName>
        <fullName evidence="6">UPF3 domain-containing protein</fullName>
    </recommendedName>
</protein>
<proteinExistence type="inferred from homology"/>
<dbReference type="PANTHER" id="PTHR13112:SF0">
    <property type="entry name" value="FI21285P1"/>
    <property type="match status" value="1"/>
</dbReference>
<evidence type="ECO:0000313" key="7">
    <source>
        <dbReference type="EMBL" id="KAL1497311.1"/>
    </source>
</evidence>
<keyword evidence="4" id="KW-0539">Nucleus</keyword>
<evidence type="ECO:0000256" key="3">
    <source>
        <dbReference type="ARBA" id="ARBA00023161"/>
    </source>
</evidence>
<evidence type="ECO:0000259" key="6">
    <source>
        <dbReference type="Pfam" id="PF03467"/>
    </source>
</evidence>
<keyword evidence="3" id="KW-0866">Nonsense-mediated mRNA decay</keyword>
<evidence type="ECO:0000256" key="4">
    <source>
        <dbReference type="ARBA" id="ARBA00023242"/>
    </source>
</evidence>
<dbReference type="InterPro" id="IPR005120">
    <property type="entry name" value="UPF3_dom"/>
</dbReference>
<dbReference type="Proteomes" id="UP001566132">
    <property type="component" value="Unassembled WGS sequence"/>
</dbReference>
<organism evidence="7 8">
    <name type="scientific">Hypothenemus hampei</name>
    <name type="common">Coffee berry borer</name>
    <dbReference type="NCBI Taxonomy" id="57062"/>
    <lineage>
        <taxon>Eukaryota</taxon>
        <taxon>Metazoa</taxon>
        <taxon>Ecdysozoa</taxon>
        <taxon>Arthropoda</taxon>
        <taxon>Hexapoda</taxon>
        <taxon>Insecta</taxon>
        <taxon>Pterygota</taxon>
        <taxon>Neoptera</taxon>
        <taxon>Endopterygota</taxon>
        <taxon>Coleoptera</taxon>
        <taxon>Polyphaga</taxon>
        <taxon>Cucujiformia</taxon>
        <taxon>Curculionidae</taxon>
        <taxon>Scolytinae</taxon>
        <taxon>Hypothenemus</taxon>
    </lineage>
</organism>
<reference evidence="7 8" key="1">
    <citation type="submission" date="2024-05" db="EMBL/GenBank/DDBJ databases">
        <title>Genetic variation in Jamaican populations of the coffee berry borer (Hypothenemus hampei).</title>
        <authorList>
            <person name="Errbii M."/>
            <person name="Myrie A."/>
        </authorList>
    </citation>
    <scope>NUCLEOTIDE SEQUENCE [LARGE SCALE GENOMIC DNA]</scope>
    <source>
        <strain evidence="7">JA-Hopewell-2020-01-JO</strain>
        <tissue evidence="7">Whole body</tissue>
    </source>
</reference>
<dbReference type="SUPFAM" id="SSF54928">
    <property type="entry name" value="RNA-binding domain, RBD"/>
    <property type="match status" value="1"/>
</dbReference>
<dbReference type="GO" id="GO:0005634">
    <property type="term" value="C:nucleus"/>
    <property type="evidence" value="ECO:0007669"/>
    <property type="project" value="UniProtKB-SubCell"/>
</dbReference>
<comment type="caution">
    <text evidence="7">The sequence shown here is derived from an EMBL/GenBank/DDBJ whole genome shotgun (WGS) entry which is preliminary data.</text>
</comment>
<accession>A0ABD1ELH4</accession>
<feature type="domain" description="UPF3" evidence="6">
    <location>
        <begin position="17"/>
        <end position="175"/>
    </location>
</feature>
<dbReference type="InterPro" id="IPR035979">
    <property type="entry name" value="RBD_domain_sf"/>
</dbReference>
<comment type="subcellular location">
    <subcellularLocation>
        <location evidence="1">Nucleus</location>
    </subcellularLocation>
</comment>
<dbReference type="FunFam" id="3.30.70.330:FF:000717">
    <property type="entry name" value="regulator of nonsense transcripts 3B"/>
    <property type="match status" value="1"/>
</dbReference>
<feature type="region of interest" description="Disordered" evidence="5">
    <location>
        <begin position="191"/>
        <end position="401"/>
    </location>
</feature>
<feature type="compositionally biased region" description="Polar residues" evidence="5">
    <location>
        <begin position="328"/>
        <end position="339"/>
    </location>
</feature>
<feature type="compositionally biased region" description="Basic and acidic residues" evidence="5">
    <location>
        <begin position="191"/>
        <end position="210"/>
    </location>
</feature>
<dbReference type="AlphaFoldDB" id="A0ABD1ELH4"/>
<dbReference type="CDD" id="cd12455">
    <property type="entry name" value="RRM_like_Smg4_UPF3"/>
    <property type="match status" value="1"/>
</dbReference>
<dbReference type="GO" id="GO:0000184">
    <property type="term" value="P:nuclear-transcribed mRNA catabolic process, nonsense-mediated decay"/>
    <property type="evidence" value="ECO:0007669"/>
    <property type="project" value="UniProtKB-KW"/>
</dbReference>